<dbReference type="Proteomes" id="UP000828048">
    <property type="component" value="Chromosome 10"/>
</dbReference>
<name>A0ACB7XJJ0_9ERIC</name>
<accession>A0ACB7XJJ0</accession>
<comment type="caution">
    <text evidence="1">The sequence shown here is derived from an EMBL/GenBank/DDBJ whole genome shotgun (WGS) entry which is preliminary data.</text>
</comment>
<gene>
    <name evidence="1" type="ORF">Vadar_024239</name>
</gene>
<sequence length="125" mass="14160">MVGWAPQEEVLNQDAIGGFLTHSGWNSTLESIVVGVPIICWPYFVDQTINSRFVSEVWKIGLDMKDTCDRVVIEQMVRDLMVVRKDEFIGSADWMAKIAKESVSRGGPSYCNLDRLIEYIRSMIG</sequence>
<dbReference type="EMBL" id="CM037160">
    <property type="protein sequence ID" value="KAH7840989.1"/>
    <property type="molecule type" value="Genomic_DNA"/>
</dbReference>
<protein>
    <submittedName>
        <fullName evidence="1">Uncharacterized protein</fullName>
    </submittedName>
</protein>
<reference evidence="1 2" key="1">
    <citation type="journal article" date="2021" name="Hortic Res">
        <title>High-quality reference genome and annotation aids understanding of berry development for evergreen blueberry (Vaccinium darrowii).</title>
        <authorList>
            <person name="Yu J."/>
            <person name="Hulse-Kemp A.M."/>
            <person name="Babiker E."/>
            <person name="Staton M."/>
        </authorList>
    </citation>
    <scope>NUCLEOTIDE SEQUENCE [LARGE SCALE GENOMIC DNA]</scope>
    <source>
        <strain evidence="2">cv. NJ 8807/NJ 8810</strain>
        <tissue evidence="1">Young leaf</tissue>
    </source>
</reference>
<organism evidence="1 2">
    <name type="scientific">Vaccinium darrowii</name>
    <dbReference type="NCBI Taxonomy" id="229202"/>
    <lineage>
        <taxon>Eukaryota</taxon>
        <taxon>Viridiplantae</taxon>
        <taxon>Streptophyta</taxon>
        <taxon>Embryophyta</taxon>
        <taxon>Tracheophyta</taxon>
        <taxon>Spermatophyta</taxon>
        <taxon>Magnoliopsida</taxon>
        <taxon>eudicotyledons</taxon>
        <taxon>Gunneridae</taxon>
        <taxon>Pentapetalae</taxon>
        <taxon>asterids</taxon>
        <taxon>Ericales</taxon>
        <taxon>Ericaceae</taxon>
        <taxon>Vaccinioideae</taxon>
        <taxon>Vaccinieae</taxon>
        <taxon>Vaccinium</taxon>
    </lineage>
</organism>
<evidence type="ECO:0000313" key="1">
    <source>
        <dbReference type="EMBL" id="KAH7840989.1"/>
    </source>
</evidence>
<evidence type="ECO:0000313" key="2">
    <source>
        <dbReference type="Proteomes" id="UP000828048"/>
    </source>
</evidence>
<keyword evidence="2" id="KW-1185">Reference proteome</keyword>
<proteinExistence type="predicted"/>